<evidence type="ECO:0000256" key="2">
    <source>
        <dbReference type="ARBA" id="ARBA00022475"/>
    </source>
</evidence>
<evidence type="ECO:0000313" key="9">
    <source>
        <dbReference type="Proteomes" id="UP000637383"/>
    </source>
</evidence>
<feature type="transmembrane region" description="Helical" evidence="6">
    <location>
        <begin position="136"/>
        <end position="157"/>
    </location>
</feature>
<feature type="transmembrane region" description="Helical" evidence="6">
    <location>
        <begin position="16"/>
        <end position="33"/>
    </location>
</feature>
<feature type="transmembrane region" description="Helical" evidence="6">
    <location>
        <begin position="197"/>
        <end position="216"/>
    </location>
</feature>
<reference evidence="8 9" key="1">
    <citation type="journal article" date="2020" name="ISME J.">
        <title>Comparative genomics reveals insights into cyanobacterial evolution and habitat adaptation.</title>
        <authorList>
            <person name="Chen M.Y."/>
            <person name="Teng W.K."/>
            <person name="Zhao L."/>
            <person name="Hu C.X."/>
            <person name="Zhou Y.K."/>
            <person name="Han B.P."/>
            <person name="Song L.R."/>
            <person name="Shu W.S."/>
        </authorList>
    </citation>
    <scope>NUCLEOTIDE SEQUENCE [LARGE SCALE GENOMIC DNA]</scope>
    <source>
        <strain evidence="8 9">FACHB-159</strain>
    </source>
</reference>
<proteinExistence type="inferred from homology"/>
<name>A0ABR8KGT3_9NOSO</name>
<evidence type="ECO:0000256" key="6">
    <source>
        <dbReference type="RuleBase" id="RU366058"/>
    </source>
</evidence>
<keyword evidence="3 6" id="KW-0812">Transmembrane</keyword>
<dbReference type="InterPro" id="IPR032816">
    <property type="entry name" value="VTT_dom"/>
</dbReference>
<evidence type="ECO:0000256" key="3">
    <source>
        <dbReference type="ARBA" id="ARBA00022692"/>
    </source>
</evidence>
<dbReference type="InterPro" id="IPR015414">
    <property type="entry name" value="TMEM64"/>
</dbReference>
<evidence type="ECO:0000256" key="5">
    <source>
        <dbReference type="ARBA" id="ARBA00023136"/>
    </source>
</evidence>
<keyword evidence="5 6" id="KW-0472">Membrane</keyword>
<keyword evidence="2 6" id="KW-1003">Cell membrane</keyword>
<feature type="domain" description="VTT" evidence="7">
    <location>
        <begin position="73"/>
        <end position="188"/>
    </location>
</feature>
<comment type="similarity">
    <text evidence="6">Belongs to the TVP38/TMEM64 family.</text>
</comment>
<dbReference type="EMBL" id="JACJTU010000046">
    <property type="protein sequence ID" value="MBD2738265.1"/>
    <property type="molecule type" value="Genomic_DNA"/>
</dbReference>
<comment type="caution">
    <text evidence="8">The sequence shown here is derived from an EMBL/GenBank/DDBJ whole genome shotgun (WGS) entry which is preliminary data.</text>
</comment>
<dbReference type="PANTHER" id="PTHR12677:SF59">
    <property type="entry name" value="GOLGI APPARATUS MEMBRANE PROTEIN TVP38-RELATED"/>
    <property type="match status" value="1"/>
</dbReference>
<dbReference type="Pfam" id="PF09335">
    <property type="entry name" value="VTT_dom"/>
    <property type="match status" value="1"/>
</dbReference>
<evidence type="ECO:0000256" key="4">
    <source>
        <dbReference type="ARBA" id="ARBA00022989"/>
    </source>
</evidence>
<protein>
    <recommendedName>
        <fullName evidence="6">TVP38/TMEM64 family membrane protein</fullName>
    </recommendedName>
</protein>
<dbReference type="Proteomes" id="UP000637383">
    <property type="component" value="Unassembled WGS sequence"/>
</dbReference>
<evidence type="ECO:0000313" key="8">
    <source>
        <dbReference type="EMBL" id="MBD2738265.1"/>
    </source>
</evidence>
<sequence>MKRQERIKILFNRQNGLAIAILLLCLAVCYWILNPQVNILTPEGFRQTVKNLGLLGPFVYIGILALSVVISPIPSAPLAVIAGTIWGAVLAGIYSIIGGFLGGLIAYFLGRTLGRSAMKALTGKIIYFSKNKGETYLSWLIFITRMLPIFSFDLISYAAGIAGISLPKYAIATFLGMIPSTFLLTYMGGALSVGTPLGMAISVIFLIVIIVLPWLIRRYNWLGMRDIVRESMDLSHAET</sequence>
<comment type="subcellular location">
    <subcellularLocation>
        <location evidence="1 6">Cell membrane</location>
        <topology evidence="1 6">Multi-pass membrane protein</topology>
    </subcellularLocation>
</comment>
<dbReference type="RefSeq" id="WP_190958815.1">
    <property type="nucleotide sequence ID" value="NZ_JACJTU010000046.1"/>
</dbReference>
<feature type="transmembrane region" description="Helical" evidence="6">
    <location>
        <begin position="85"/>
        <end position="109"/>
    </location>
</feature>
<evidence type="ECO:0000256" key="1">
    <source>
        <dbReference type="ARBA" id="ARBA00004651"/>
    </source>
</evidence>
<feature type="transmembrane region" description="Helical" evidence="6">
    <location>
        <begin position="169"/>
        <end position="191"/>
    </location>
</feature>
<keyword evidence="4 6" id="KW-1133">Transmembrane helix</keyword>
<dbReference type="PANTHER" id="PTHR12677">
    <property type="entry name" value="GOLGI APPARATUS MEMBRANE PROTEIN TVP38-RELATED"/>
    <property type="match status" value="1"/>
</dbReference>
<keyword evidence="9" id="KW-1185">Reference proteome</keyword>
<organism evidence="8 9">
    <name type="scientific">Nostoc paludosum FACHB-159</name>
    <dbReference type="NCBI Taxonomy" id="2692908"/>
    <lineage>
        <taxon>Bacteria</taxon>
        <taxon>Bacillati</taxon>
        <taxon>Cyanobacteriota</taxon>
        <taxon>Cyanophyceae</taxon>
        <taxon>Nostocales</taxon>
        <taxon>Nostocaceae</taxon>
        <taxon>Nostoc</taxon>
    </lineage>
</organism>
<feature type="transmembrane region" description="Helical" evidence="6">
    <location>
        <begin position="53"/>
        <end position="73"/>
    </location>
</feature>
<accession>A0ABR8KGT3</accession>
<evidence type="ECO:0000259" key="7">
    <source>
        <dbReference type="Pfam" id="PF09335"/>
    </source>
</evidence>
<gene>
    <name evidence="8" type="ORF">H6H03_31040</name>
</gene>